<protein>
    <recommendedName>
        <fullName evidence="4">PE family protein</fullName>
    </recommendedName>
</protein>
<comment type="caution">
    <text evidence="2">The sequence shown here is derived from an EMBL/GenBank/DDBJ whole genome shotgun (WGS) entry which is preliminary data.</text>
</comment>
<evidence type="ECO:0000313" key="3">
    <source>
        <dbReference type="Proteomes" id="UP000324701"/>
    </source>
</evidence>
<sequence length="88" mass="8524">MTAMEMDPGSTRSGLSSSDASASTQPGSGLGGLPVGAYTTPLVSAIGTAQAARQASAQIRVAVNTVNREVSVASVEAAEAANSGALST</sequence>
<proteinExistence type="predicted"/>
<reference evidence="2 3" key="1">
    <citation type="submission" date="2019-09" db="EMBL/GenBank/DDBJ databases">
        <title>Report of infection by Mycobacterium simiae a patient suffering from pulmonary tuberculosis.</title>
        <authorList>
            <person name="Mohanty P.S."/>
            <person name="Bansal A.K."/>
            <person name="Singh H."/>
            <person name="Sharma S."/>
            <person name="Patil S.A."/>
            <person name="Upadhaya P."/>
            <person name="Singh P.K."/>
            <person name="Kumar D."/>
            <person name="Kumar S."/>
            <person name="Singh R.K."/>
            <person name="Chaudhary B."/>
        </authorList>
    </citation>
    <scope>NUCLEOTIDE SEQUENCE [LARGE SCALE GENOMIC DNA]</scope>
    <source>
        <strain evidence="2 3">JAL-560-SIM</strain>
    </source>
</reference>
<dbReference type="EMBL" id="VTZN01000177">
    <property type="protein sequence ID" value="KAA1248292.1"/>
    <property type="molecule type" value="Genomic_DNA"/>
</dbReference>
<feature type="region of interest" description="Disordered" evidence="1">
    <location>
        <begin position="1"/>
        <end position="34"/>
    </location>
</feature>
<organism evidence="2 3">
    <name type="scientific">Mycobacterium simiae</name>
    <name type="common">Mycobacterium habana</name>
    <dbReference type="NCBI Taxonomy" id="1784"/>
    <lineage>
        <taxon>Bacteria</taxon>
        <taxon>Bacillati</taxon>
        <taxon>Actinomycetota</taxon>
        <taxon>Actinomycetes</taxon>
        <taxon>Mycobacteriales</taxon>
        <taxon>Mycobacteriaceae</taxon>
        <taxon>Mycobacterium</taxon>
        <taxon>Mycobacterium simiae complex</taxon>
    </lineage>
</organism>
<feature type="compositionally biased region" description="Low complexity" evidence="1">
    <location>
        <begin position="7"/>
        <end position="27"/>
    </location>
</feature>
<dbReference type="RefSeq" id="WP_149655842.1">
    <property type="nucleotide sequence ID" value="NZ_VTZN01000177.1"/>
</dbReference>
<dbReference type="AlphaFoldDB" id="A0A5B1BJM7"/>
<name>A0A5B1BJM7_MYCSI</name>
<dbReference type="Proteomes" id="UP000324701">
    <property type="component" value="Unassembled WGS sequence"/>
</dbReference>
<evidence type="ECO:0008006" key="4">
    <source>
        <dbReference type="Google" id="ProtNLM"/>
    </source>
</evidence>
<evidence type="ECO:0000256" key="1">
    <source>
        <dbReference type="SAM" id="MobiDB-lite"/>
    </source>
</evidence>
<gene>
    <name evidence="2" type="ORF">F0Q45_21400</name>
</gene>
<evidence type="ECO:0000313" key="2">
    <source>
        <dbReference type="EMBL" id="KAA1248292.1"/>
    </source>
</evidence>
<accession>A0A5B1BJM7</accession>
<keyword evidence="3" id="KW-1185">Reference proteome</keyword>